<keyword evidence="1" id="KW-0472">Membrane</keyword>
<dbReference type="Pfam" id="PF13593">
    <property type="entry name" value="SBF_like"/>
    <property type="match status" value="1"/>
</dbReference>
<dbReference type="InterPro" id="IPR038770">
    <property type="entry name" value="Na+/solute_symporter_sf"/>
</dbReference>
<feature type="transmembrane region" description="Helical" evidence="1">
    <location>
        <begin position="189"/>
        <end position="207"/>
    </location>
</feature>
<comment type="caution">
    <text evidence="2">The sequence shown here is derived from an EMBL/GenBank/DDBJ whole genome shotgun (WGS) entry which is preliminary data.</text>
</comment>
<keyword evidence="3" id="KW-1185">Reference proteome</keyword>
<proteinExistence type="predicted"/>
<reference evidence="2 3" key="1">
    <citation type="journal article" date="2024" name="Nat. Commun.">
        <title>Phylogenomics reveals the evolutionary origins of lichenization in chlorophyte algae.</title>
        <authorList>
            <person name="Puginier C."/>
            <person name="Libourel C."/>
            <person name="Otte J."/>
            <person name="Skaloud P."/>
            <person name="Haon M."/>
            <person name="Grisel S."/>
            <person name="Petersen M."/>
            <person name="Berrin J.G."/>
            <person name="Delaux P.M."/>
            <person name="Dal Grande F."/>
            <person name="Keller J."/>
        </authorList>
    </citation>
    <scope>NUCLEOTIDE SEQUENCE [LARGE SCALE GENOMIC DNA]</scope>
    <source>
        <strain evidence="2 3">SAG 2043</strain>
    </source>
</reference>
<evidence type="ECO:0000313" key="2">
    <source>
        <dbReference type="EMBL" id="KAK9817989.1"/>
    </source>
</evidence>
<dbReference type="GO" id="GO:0009941">
    <property type="term" value="C:chloroplast envelope"/>
    <property type="evidence" value="ECO:0007669"/>
    <property type="project" value="TreeGrafter"/>
</dbReference>
<gene>
    <name evidence="2" type="ORF">WJX72_005394</name>
</gene>
<keyword evidence="1" id="KW-1133">Transmembrane helix</keyword>
<dbReference type="PANTHER" id="PTHR18640">
    <property type="entry name" value="SOLUTE CARRIER FAMILY 10 MEMBER 7"/>
    <property type="match status" value="1"/>
</dbReference>
<dbReference type="EMBL" id="JALJOR010000004">
    <property type="protein sequence ID" value="KAK9817989.1"/>
    <property type="molecule type" value="Genomic_DNA"/>
</dbReference>
<evidence type="ECO:0000256" key="1">
    <source>
        <dbReference type="SAM" id="Phobius"/>
    </source>
</evidence>
<feature type="transmembrane region" description="Helical" evidence="1">
    <location>
        <begin position="146"/>
        <end position="169"/>
    </location>
</feature>
<name>A0AAW1Q7E9_9CHLO</name>
<feature type="transmembrane region" description="Helical" evidence="1">
    <location>
        <begin position="86"/>
        <end position="106"/>
    </location>
</feature>
<dbReference type="PANTHER" id="PTHR18640:SF14">
    <property type="entry name" value="SODIUM BILE ACID SYMPORTER FAMILY"/>
    <property type="match status" value="1"/>
</dbReference>
<dbReference type="AlphaFoldDB" id="A0AAW1Q7E9"/>
<feature type="transmembrane region" description="Helical" evidence="1">
    <location>
        <begin position="53"/>
        <end position="74"/>
    </location>
</feature>
<keyword evidence="1" id="KW-0812">Transmembrane</keyword>
<evidence type="ECO:0000313" key="3">
    <source>
        <dbReference type="Proteomes" id="UP001489004"/>
    </source>
</evidence>
<feature type="transmembrane region" description="Helical" evidence="1">
    <location>
        <begin position="21"/>
        <end position="41"/>
    </location>
</feature>
<dbReference type="InterPro" id="IPR016833">
    <property type="entry name" value="Put_Na-Bile_cotransptr"/>
</dbReference>
<dbReference type="Gene3D" id="1.20.1530.20">
    <property type="match status" value="1"/>
</dbReference>
<feature type="transmembrane region" description="Helical" evidence="1">
    <location>
        <begin position="118"/>
        <end position="139"/>
    </location>
</feature>
<protein>
    <submittedName>
        <fullName evidence="2">Uncharacterized protein</fullName>
    </submittedName>
</protein>
<sequence>MGDPPDSEWKRLITGIRGSLFRNYLPFAFLVANTIALAWPLPGKKVLEPTVAGVHVVTFINICTVFFISGLTLRTDELKQAFTQRTLVGTVFGFISILGLTPNLAWAVRHIPFSPPEFATGMVLFCVVPTTLGVGVSLVTTAKGNVALAIFLTVATNVLGVVLIPLWLKALLSGGAAGTENLNIDYLDIFVKLLISFFVPTVCGKAIRELRWFQRQADAQTAELAKQGGVA</sequence>
<organism evidence="2 3">
    <name type="scientific">[Myrmecia] bisecta</name>
    <dbReference type="NCBI Taxonomy" id="41462"/>
    <lineage>
        <taxon>Eukaryota</taxon>
        <taxon>Viridiplantae</taxon>
        <taxon>Chlorophyta</taxon>
        <taxon>core chlorophytes</taxon>
        <taxon>Trebouxiophyceae</taxon>
        <taxon>Trebouxiales</taxon>
        <taxon>Trebouxiaceae</taxon>
        <taxon>Myrmecia</taxon>
    </lineage>
</organism>
<accession>A0AAW1Q7E9</accession>
<dbReference type="Proteomes" id="UP001489004">
    <property type="component" value="Unassembled WGS sequence"/>
</dbReference>